<feature type="compositionally biased region" description="Polar residues" evidence="1">
    <location>
        <begin position="78"/>
        <end position="89"/>
    </location>
</feature>
<evidence type="ECO:0000256" key="2">
    <source>
        <dbReference type="SAM" id="Phobius"/>
    </source>
</evidence>
<proteinExistence type="predicted"/>
<dbReference type="Proteomes" id="UP000078512">
    <property type="component" value="Unassembled WGS sequence"/>
</dbReference>
<dbReference type="AlphaFoldDB" id="A0A197JZK0"/>
<evidence type="ECO:0000313" key="3">
    <source>
        <dbReference type="EMBL" id="OAQ30777.1"/>
    </source>
</evidence>
<dbReference type="EMBL" id="KV442033">
    <property type="protein sequence ID" value="OAQ30777.1"/>
    <property type="molecule type" value="Genomic_DNA"/>
</dbReference>
<evidence type="ECO:0000313" key="4">
    <source>
        <dbReference type="Proteomes" id="UP000078512"/>
    </source>
</evidence>
<accession>A0A197JZK0</accession>
<keyword evidence="4" id="KW-1185">Reference proteome</keyword>
<feature type="region of interest" description="Disordered" evidence="1">
    <location>
        <begin position="276"/>
        <end position="318"/>
    </location>
</feature>
<protein>
    <submittedName>
        <fullName evidence="3">Uncharacterized protein</fullName>
    </submittedName>
</protein>
<keyword evidence="2" id="KW-0472">Membrane</keyword>
<feature type="transmembrane region" description="Helical" evidence="2">
    <location>
        <begin position="113"/>
        <end position="136"/>
    </location>
</feature>
<sequence length="318" mass="34906">MSPINSHLYRNNKRKLDGPTDLLLKAQIYQNDPDDNDNSHGQEQHEQHSILDAIQIDTIDTNKREAWKPNTQHKRQDLTPSLTFSSLGVTPTPTQQPPPLQEKPKGEDPLSNLAIQLILGGLAAIVLFAVFIRCIYVNRQQRSLLDTRRRHNLAAAQAQLSIHDSAHHRFTGVHTIHVTGTPGTTMVTPLGTHLVPTNNTTLAARLRMYQAQAQSWRDPYPYGQRPALGVMGVEVTDSVSSFVAPSYEQDVSPPPFMNSVGKPPAYAEAVSETVLGAGGVPPLPLPSPPAQQQRQGQPESRRSSPSPDPMPERPAAQP</sequence>
<gene>
    <name evidence="3" type="ORF">K457DRAFT_17956</name>
</gene>
<dbReference type="OrthoDB" id="2447573at2759"/>
<evidence type="ECO:0000256" key="1">
    <source>
        <dbReference type="SAM" id="MobiDB-lite"/>
    </source>
</evidence>
<organism evidence="3 4">
    <name type="scientific">Linnemannia elongata AG-77</name>
    <dbReference type="NCBI Taxonomy" id="1314771"/>
    <lineage>
        <taxon>Eukaryota</taxon>
        <taxon>Fungi</taxon>
        <taxon>Fungi incertae sedis</taxon>
        <taxon>Mucoromycota</taxon>
        <taxon>Mortierellomycotina</taxon>
        <taxon>Mortierellomycetes</taxon>
        <taxon>Mortierellales</taxon>
        <taxon>Mortierellaceae</taxon>
        <taxon>Linnemannia</taxon>
    </lineage>
</organism>
<feature type="region of interest" description="Disordered" evidence="1">
    <location>
        <begin position="66"/>
        <end position="107"/>
    </location>
</feature>
<reference evidence="3 4" key="1">
    <citation type="submission" date="2016-05" db="EMBL/GenBank/DDBJ databases">
        <title>Genome sequencing reveals origins of a unique bacterial endosymbiosis in the earliest lineages of terrestrial Fungi.</title>
        <authorList>
            <consortium name="DOE Joint Genome Institute"/>
            <person name="Uehling J."/>
            <person name="Gryganskyi A."/>
            <person name="Hameed K."/>
            <person name="Tschaplinski T."/>
            <person name="Misztal P."/>
            <person name="Wu S."/>
            <person name="Desiro A."/>
            <person name="Vande Pol N."/>
            <person name="Du Z.-Y."/>
            <person name="Zienkiewicz A."/>
            <person name="Zienkiewicz K."/>
            <person name="Morin E."/>
            <person name="Tisserant E."/>
            <person name="Splivallo R."/>
            <person name="Hainaut M."/>
            <person name="Henrissat B."/>
            <person name="Ohm R."/>
            <person name="Kuo A."/>
            <person name="Yan J."/>
            <person name="Lipzen A."/>
            <person name="Nolan M."/>
            <person name="Labutti K."/>
            <person name="Barry K."/>
            <person name="Goldstein A."/>
            <person name="Labbe J."/>
            <person name="Schadt C."/>
            <person name="Tuskan G."/>
            <person name="Grigoriev I."/>
            <person name="Martin F."/>
            <person name="Vilgalys R."/>
            <person name="Bonito G."/>
        </authorList>
    </citation>
    <scope>NUCLEOTIDE SEQUENCE [LARGE SCALE GENOMIC DNA]</scope>
    <source>
        <strain evidence="3 4">AG-77</strain>
    </source>
</reference>
<name>A0A197JZK0_9FUNG</name>
<keyword evidence="2" id="KW-1133">Transmembrane helix</keyword>
<keyword evidence="2" id="KW-0812">Transmembrane</keyword>